<dbReference type="InterPro" id="IPR036187">
    <property type="entry name" value="DNA_mismatch_repair_MutS_sf"/>
</dbReference>
<feature type="domain" description="DNA mismatch repair proteins mutS family" evidence="5">
    <location>
        <begin position="410"/>
        <end position="589"/>
    </location>
</feature>
<organism evidence="7 8">
    <name type="scientific">Chishuiella changwenlii</name>
    <dbReference type="NCBI Taxonomy" id="1434701"/>
    <lineage>
        <taxon>Bacteria</taxon>
        <taxon>Pseudomonadati</taxon>
        <taxon>Bacteroidota</taxon>
        <taxon>Flavobacteriia</taxon>
        <taxon>Flavobacteriales</taxon>
        <taxon>Weeksellaceae</taxon>
        <taxon>Chishuiella</taxon>
    </lineage>
</organism>
<sequence>MNQYNSIEEKLNQDFSLLKSKKNKLSNIRFSLFFVSLILFLIYVTTSNNLFLGLAIILFVIFLFFVVKASKVSTQLTYITQALEIIREIKSITKVDSFPEDNADFNNVYNKDLDILEGNSIFNRLNKTQTRIGSLQLKHFLSNLVLNEEEILERQKAFSEIGKKHEWIVKFLTFTKRLNMNQASVFIFENRVFHQQNVKYIPIVISVINVLTFIHLAIIGFPKEIVFYWILGAVAISFVINLIYKNKLRKVAAYTNLKADELVNLHEVFSHIEQENFEEKINKEAQHIFQKPQSSSALIKVISASKETLDASNFPLVGFILNTFFLWRLYYSIQFENDIQKTVTYIKPWLDELAKIEAFVSFAIFNDLHQNFTFPTIVNQPNQLEISNAFHPLLDENIAVKNSFETNRLNNIAIITGANMAGKSTFLRTVGCNLVLAMNGAKVSAEKMIFCPMDLFTSIRTVDNLSSGDSYFKNEINKLKILIDRLENNQPQFIILDEILKGTNSEDKLIGSQKFLEKLIKFPTHLTGFIATHDLELTKMEEDFPEHIINYSFELKNENNNYYSDYKLRKGTTKMMNAIFLMKQFKIID</sequence>
<reference evidence="7" key="2">
    <citation type="submission" date="2016-11" db="EMBL/GenBank/DDBJ databases">
        <authorList>
            <person name="Jaros S."/>
            <person name="Januszkiewicz K."/>
            <person name="Wedrychowicz H."/>
        </authorList>
    </citation>
    <scope>NUCLEOTIDE SEQUENCE [LARGE SCALE GENOMIC DNA]</scope>
    <source>
        <strain evidence="7">DSM 27989</strain>
    </source>
</reference>
<dbReference type="GO" id="GO:0030983">
    <property type="term" value="F:mismatched DNA binding"/>
    <property type="evidence" value="ECO:0007669"/>
    <property type="project" value="InterPro"/>
</dbReference>
<dbReference type="GO" id="GO:0005524">
    <property type="term" value="F:ATP binding"/>
    <property type="evidence" value="ECO:0007669"/>
    <property type="project" value="UniProtKB-KW"/>
</dbReference>
<feature type="transmembrane region" description="Helical" evidence="4">
    <location>
        <begin position="200"/>
        <end position="219"/>
    </location>
</feature>
<keyword evidence="4" id="KW-0812">Transmembrane</keyword>
<dbReference type="EMBL" id="BMFL01000012">
    <property type="protein sequence ID" value="GGF01818.1"/>
    <property type="molecule type" value="Genomic_DNA"/>
</dbReference>
<reference evidence="6" key="5">
    <citation type="submission" date="2024-05" db="EMBL/GenBank/DDBJ databases">
        <authorList>
            <person name="Sun Q."/>
            <person name="Zhou Y."/>
        </authorList>
    </citation>
    <scope>NUCLEOTIDE SEQUENCE</scope>
    <source>
        <strain evidence="6">CGMCC 1.12707</strain>
    </source>
</reference>
<dbReference type="Pfam" id="PF00488">
    <property type="entry name" value="MutS_V"/>
    <property type="match status" value="1"/>
</dbReference>
<evidence type="ECO:0000256" key="2">
    <source>
        <dbReference type="ARBA" id="ARBA00022840"/>
    </source>
</evidence>
<dbReference type="Gene3D" id="1.10.1420.10">
    <property type="match status" value="1"/>
</dbReference>
<keyword evidence="4" id="KW-0472">Membrane</keyword>
<dbReference type="EMBL" id="FRBH01000003">
    <property type="protein sequence ID" value="SHK76508.1"/>
    <property type="molecule type" value="Genomic_DNA"/>
</dbReference>
<keyword evidence="1" id="KW-0547">Nucleotide-binding</keyword>
<reference evidence="9" key="4">
    <citation type="journal article" date="2019" name="Int. J. Syst. Evol. Microbiol.">
        <title>The Global Catalogue of Microorganisms (GCM) 10K type strain sequencing project: providing services to taxonomists for standard genome sequencing and annotation.</title>
        <authorList>
            <consortium name="The Broad Institute Genomics Platform"/>
            <consortium name="The Broad Institute Genome Sequencing Center for Infectious Disease"/>
            <person name="Wu L."/>
            <person name="Ma J."/>
        </authorList>
    </citation>
    <scope>NUCLEOTIDE SEQUENCE [LARGE SCALE GENOMIC DNA]</scope>
    <source>
        <strain evidence="9">CGMCC 1.12707</strain>
    </source>
</reference>
<evidence type="ECO:0000256" key="1">
    <source>
        <dbReference type="ARBA" id="ARBA00022741"/>
    </source>
</evidence>
<dbReference type="PANTHER" id="PTHR11361">
    <property type="entry name" value="DNA MISMATCH REPAIR PROTEIN MUTS FAMILY MEMBER"/>
    <property type="match status" value="1"/>
</dbReference>
<evidence type="ECO:0000313" key="9">
    <source>
        <dbReference type="Proteomes" id="UP000650994"/>
    </source>
</evidence>
<name>A0A1M6V4U9_9FLAO</name>
<evidence type="ECO:0000259" key="5">
    <source>
        <dbReference type="SMART" id="SM00534"/>
    </source>
</evidence>
<protein>
    <submittedName>
        <fullName evidence="6">DNA mismatch repair protein MutS</fullName>
    </submittedName>
    <submittedName>
        <fullName evidence="7">MutS domain V</fullName>
    </submittedName>
</protein>
<evidence type="ECO:0000313" key="7">
    <source>
        <dbReference type="EMBL" id="SHK76508.1"/>
    </source>
</evidence>
<feature type="transmembrane region" description="Helical" evidence="4">
    <location>
        <begin position="314"/>
        <end position="331"/>
    </location>
</feature>
<keyword evidence="4" id="KW-1133">Transmembrane helix</keyword>
<dbReference type="GO" id="GO:0140664">
    <property type="term" value="F:ATP-dependent DNA damage sensor activity"/>
    <property type="evidence" value="ECO:0007669"/>
    <property type="project" value="InterPro"/>
</dbReference>
<dbReference type="OrthoDB" id="9802448at2"/>
<accession>A0A1M6V4U9</accession>
<proteinExistence type="predicted"/>
<keyword evidence="2" id="KW-0067">ATP-binding</keyword>
<dbReference type="Proteomes" id="UP000650994">
    <property type="component" value="Unassembled WGS sequence"/>
</dbReference>
<reference evidence="8" key="3">
    <citation type="submission" date="2016-11" db="EMBL/GenBank/DDBJ databases">
        <authorList>
            <person name="Varghese N."/>
            <person name="Submissions S."/>
        </authorList>
    </citation>
    <scope>NUCLEOTIDE SEQUENCE [LARGE SCALE GENOMIC DNA]</scope>
    <source>
        <strain evidence="8">DSM 27989</strain>
    </source>
</reference>
<feature type="transmembrane region" description="Helical" evidence="4">
    <location>
        <begin position="50"/>
        <end position="67"/>
    </location>
</feature>
<keyword evidence="3" id="KW-0238">DNA-binding</keyword>
<dbReference type="InterPro" id="IPR045076">
    <property type="entry name" value="MutS"/>
</dbReference>
<dbReference type="Proteomes" id="UP000184120">
    <property type="component" value="Unassembled WGS sequence"/>
</dbReference>
<dbReference type="SUPFAM" id="SSF48334">
    <property type="entry name" value="DNA repair protein MutS, domain III"/>
    <property type="match status" value="1"/>
</dbReference>
<gene>
    <name evidence="6" type="ORF">GCM10010984_19110</name>
    <name evidence="7" type="ORF">SAMN05443634_103189</name>
</gene>
<evidence type="ECO:0000313" key="6">
    <source>
        <dbReference type="EMBL" id="GGF01818.1"/>
    </source>
</evidence>
<dbReference type="InterPro" id="IPR027417">
    <property type="entry name" value="P-loop_NTPase"/>
</dbReference>
<dbReference type="SMART" id="SM00534">
    <property type="entry name" value="MUTSac"/>
    <property type="match status" value="1"/>
</dbReference>
<dbReference type="AlphaFoldDB" id="A0A1M6V4U9"/>
<keyword evidence="9" id="KW-1185">Reference proteome</keyword>
<feature type="transmembrane region" description="Helical" evidence="4">
    <location>
        <begin position="225"/>
        <end position="244"/>
    </location>
</feature>
<dbReference type="SUPFAM" id="SSF52540">
    <property type="entry name" value="P-loop containing nucleoside triphosphate hydrolases"/>
    <property type="match status" value="1"/>
</dbReference>
<evidence type="ECO:0000256" key="3">
    <source>
        <dbReference type="ARBA" id="ARBA00023125"/>
    </source>
</evidence>
<dbReference type="GO" id="GO:0006298">
    <property type="term" value="P:mismatch repair"/>
    <property type="evidence" value="ECO:0007669"/>
    <property type="project" value="InterPro"/>
</dbReference>
<dbReference type="InterPro" id="IPR000432">
    <property type="entry name" value="DNA_mismatch_repair_MutS_C"/>
</dbReference>
<evidence type="ECO:0000256" key="4">
    <source>
        <dbReference type="SAM" id="Phobius"/>
    </source>
</evidence>
<dbReference type="STRING" id="1434701.SAMN05443634_103189"/>
<dbReference type="PANTHER" id="PTHR11361:SF99">
    <property type="entry name" value="DNA MISMATCH REPAIR PROTEIN"/>
    <property type="match status" value="1"/>
</dbReference>
<feature type="transmembrane region" description="Helical" evidence="4">
    <location>
        <begin position="27"/>
        <end position="44"/>
    </location>
</feature>
<evidence type="ECO:0000313" key="8">
    <source>
        <dbReference type="Proteomes" id="UP000184120"/>
    </source>
</evidence>
<dbReference type="Gene3D" id="3.40.50.300">
    <property type="entry name" value="P-loop containing nucleotide triphosphate hydrolases"/>
    <property type="match status" value="1"/>
</dbReference>
<reference evidence="6" key="1">
    <citation type="journal article" date="2014" name="Int. J. Syst. Evol. Microbiol.">
        <title>Complete genome of a new Firmicutes species belonging to the dominant human colonic microbiota ('Ruminococcus bicirculans') reveals two chromosomes and a selective capacity to utilize plant glucans.</title>
        <authorList>
            <consortium name="NISC Comparative Sequencing Program"/>
            <person name="Wegmann U."/>
            <person name="Louis P."/>
            <person name="Goesmann A."/>
            <person name="Henrissat B."/>
            <person name="Duncan S.H."/>
            <person name="Flint H.J."/>
        </authorList>
    </citation>
    <scope>NUCLEOTIDE SEQUENCE</scope>
    <source>
        <strain evidence="6">CGMCC 1.12707</strain>
    </source>
</reference>
<dbReference type="RefSeq" id="WP_072930139.1">
    <property type="nucleotide sequence ID" value="NZ_BMFL01000012.1"/>
</dbReference>
<dbReference type="GO" id="GO:0005829">
    <property type="term" value="C:cytosol"/>
    <property type="evidence" value="ECO:0007669"/>
    <property type="project" value="TreeGrafter"/>
</dbReference>